<dbReference type="GO" id="GO:0030288">
    <property type="term" value="C:outer membrane-bounded periplasmic space"/>
    <property type="evidence" value="ECO:0007669"/>
    <property type="project" value="TreeGrafter"/>
</dbReference>
<dbReference type="PATRIC" id="fig|1675527.3.peg.3799"/>
<dbReference type="SUPFAM" id="SSF50692">
    <property type="entry name" value="ADC-like"/>
    <property type="match status" value="1"/>
</dbReference>
<accession>A0A0J9EAH0</accession>
<evidence type="ECO:0000259" key="7">
    <source>
        <dbReference type="Pfam" id="PF00384"/>
    </source>
</evidence>
<dbReference type="Gene3D" id="3.90.55.10">
    <property type="entry name" value="Dimethylsulfoxide Reductase, domain 3"/>
    <property type="match status" value="1"/>
</dbReference>
<feature type="compositionally biased region" description="Basic and acidic residues" evidence="6">
    <location>
        <begin position="653"/>
        <end position="668"/>
    </location>
</feature>
<dbReference type="Pfam" id="PF18364">
    <property type="entry name" value="Molybdopterin_N"/>
    <property type="match status" value="1"/>
</dbReference>
<keyword evidence="5 10" id="KW-0560">Oxidoreductase</keyword>
<dbReference type="InterPro" id="IPR050612">
    <property type="entry name" value="Prok_Mopterin_Oxidored"/>
</dbReference>
<dbReference type="GO" id="GO:0009055">
    <property type="term" value="F:electron transfer activity"/>
    <property type="evidence" value="ECO:0007669"/>
    <property type="project" value="TreeGrafter"/>
</dbReference>
<keyword evidence="11" id="KW-1185">Reference proteome</keyword>
<comment type="similarity">
    <text evidence="2">Belongs to the prokaryotic molybdopterin-containing oxidoreductase family.</text>
</comment>
<dbReference type="GO" id="GO:0043546">
    <property type="term" value="F:molybdopterin cofactor binding"/>
    <property type="evidence" value="ECO:0007669"/>
    <property type="project" value="InterPro"/>
</dbReference>
<dbReference type="GO" id="GO:0009061">
    <property type="term" value="P:anaerobic respiration"/>
    <property type="evidence" value="ECO:0007669"/>
    <property type="project" value="TreeGrafter"/>
</dbReference>
<evidence type="ECO:0000313" key="11">
    <source>
        <dbReference type="Proteomes" id="UP000037178"/>
    </source>
</evidence>
<dbReference type="Pfam" id="PF01568">
    <property type="entry name" value="Molydop_binding"/>
    <property type="match status" value="1"/>
</dbReference>
<evidence type="ECO:0000256" key="2">
    <source>
        <dbReference type="ARBA" id="ARBA00010312"/>
    </source>
</evidence>
<dbReference type="STRING" id="1675527.AIOL_003627"/>
<protein>
    <submittedName>
        <fullName evidence="10">Anaerobic dimethyl sulfoxide reductase chain A</fullName>
        <ecNumber evidence="10">1.8.5.3</ecNumber>
    </submittedName>
</protein>
<keyword evidence="4" id="KW-0479">Metal-binding</keyword>
<dbReference type="PANTHER" id="PTHR43742:SF10">
    <property type="entry name" value="TRIMETHYLAMINE-N-OXIDE REDUCTASE 2"/>
    <property type="match status" value="1"/>
</dbReference>
<evidence type="ECO:0000256" key="4">
    <source>
        <dbReference type="ARBA" id="ARBA00022723"/>
    </source>
</evidence>
<dbReference type="CDD" id="cd02769">
    <property type="entry name" value="MopB_DMSOR-BSOR-TMAOR"/>
    <property type="match status" value="1"/>
</dbReference>
<evidence type="ECO:0000256" key="6">
    <source>
        <dbReference type="SAM" id="MobiDB-lite"/>
    </source>
</evidence>
<keyword evidence="3" id="KW-0500">Molybdenum</keyword>
<dbReference type="InterPro" id="IPR006657">
    <property type="entry name" value="MoPterin_dinucl-bd_dom"/>
</dbReference>
<gene>
    <name evidence="10" type="ORF">AIOL_003627</name>
</gene>
<dbReference type="GO" id="GO:0030151">
    <property type="term" value="F:molybdenum ion binding"/>
    <property type="evidence" value="ECO:0007669"/>
    <property type="project" value="TreeGrafter"/>
</dbReference>
<comment type="cofactor">
    <cofactor evidence="1">
        <name>Mo-bis(molybdopterin guanine dinucleotide)</name>
        <dbReference type="ChEBI" id="CHEBI:60539"/>
    </cofactor>
</comment>
<evidence type="ECO:0000256" key="5">
    <source>
        <dbReference type="ARBA" id="ARBA00023002"/>
    </source>
</evidence>
<dbReference type="GO" id="GO:0016491">
    <property type="term" value="F:oxidoreductase activity"/>
    <property type="evidence" value="ECO:0007669"/>
    <property type="project" value="UniProtKB-KW"/>
</dbReference>
<dbReference type="Pfam" id="PF00384">
    <property type="entry name" value="Molybdopterin"/>
    <property type="match status" value="1"/>
</dbReference>
<dbReference type="SUPFAM" id="SSF53706">
    <property type="entry name" value="Formate dehydrogenase/DMSO reductase, domains 1-3"/>
    <property type="match status" value="1"/>
</dbReference>
<evidence type="ECO:0000256" key="1">
    <source>
        <dbReference type="ARBA" id="ARBA00001942"/>
    </source>
</evidence>
<proteinExistence type="inferred from homology"/>
<evidence type="ECO:0000256" key="3">
    <source>
        <dbReference type="ARBA" id="ARBA00022505"/>
    </source>
</evidence>
<dbReference type="InterPro" id="IPR006656">
    <property type="entry name" value="Mopterin_OxRdtase"/>
</dbReference>
<dbReference type="EC" id="1.8.5.3" evidence="10"/>
<feature type="domain" description="Molybdopterin oxidoreductase" evidence="7">
    <location>
        <begin position="69"/>
        <end position="525"/>
    </location>
</feature>
<name>A0A0J9EAH0_9RHOB</name>
<evidence type="ECO:0000259" key="8">
    <source>
        <dbReference type="Pfam" id="PF01568"/>
    </source>
</evidence>
<dbReference type="InterPro" id="IPR041460">
    <property type="entry name" value="Molybdopterin_N"/>
</dbReference>
<dbReference type="Gene3D" id="3.40.50.740">
    <property type="match status" value="1"/>
</dbReference>
<comment type="caution">
    <text evidence="10">The sequence shown here is derived from an EMBL/GenBank/DDBJ whole genome shotgun (WGS) entry which is preliminary data.</text>
</comment>
<feature type="domain" description="Molybdopterin oxidoreductase N-terminal" evidence="9">
    <location>
        <begin position="25"/>
        <end position="63"/>
    </location>
</feature>
<sequence>MSKSLQGFATESRTVMIKPDRDLLTSSHWGTYRVEVQDGRVTGMRPFERDPDPSPIGPALVDLLDDPMRIKAPMVRKSWLEGGPGTAGHMRGQEAFVQVTWEEANRLVADELQRVRREHGNQAIYAGSYGWASAGRFHHAQSQLKRFLNCIGGYTSSRFTYSFAAAETIVPRILGTFRGFLNNQTSWESIATDCDLLVAFGGIPLKNGQISQGGLGAHIQRDGVLRAKAAGVEFVNISPLRSDIDAAIGAEWLAPRPCTDVALILALCHTLLVEDLCDDEFLARYTVGMEQFSAYLLGCSDGVEKTPQWAAAITEIPAETILELARRMAQSRTMVSVAWALTRQQHGEQPFWAVIALASMLGQIGRPGTGFAFGYSAMNNTGLNRQQVNYASLPQGKNPVAEFIPVARVTEMLERPGDAFDFDGTRYTYPDIRVVWWAGGNPFHHHQDLNRFRRAWAKPDTVIANDWCWNSLTKHADIVLPCTTTLERADLALTPKDRHQVVMDKAMEPVGQARDDHEIFRGIAARLGAEEAFTEGRSPEEWLRWIYTVSRQRAAAEGVEMPDWDQFQRDGWMEVPAPPKLTVMMEAFIADPDAHPLATPSGRIEIFSETIAGFGYDDCPGHPAWMAPAEWLGAAAPDELHLMSNQPHNKLHGQMDHGRVSQADRPDGLEPALMNPRDARTRDLSEGQPIRLHNARGACLATLRLSEAIRPGVVQVATGAWWDPDPDGDLCRHGNPNALTPDQGTSKLAQGPAAHSCLVRVEAFEGRLPERRAHQPPEIVPRG</sequence>
<dbReference type="Gene3D" id="2.40.40.20">
    <property type="match status" value="1"/>
</dbReference>
<dbReference type="Gene3D" id="3.40.228.10">
    <property type="entry name" value="Dimethylsulfoxide Reductase, domain 2"/>
    <property type="match status" value="1"/>
</dbReference>
<dbReference type="InterPro" id="IPR009010">
    <property type="entry name" value="Asp_de-COase-like_dom_sf"/>
</dbReference>
<dbReference type="EMBL" id="LFTY01000002">
    <property type="protein sequence ID" value="KMW58649.1"/>
    <property type="molecule type" value="Genomic_DNA"/>
</dbReference>
<reference evidence="10 11" key="1">
    <citation type="submission" date="2015-06" db="EMBL/GenBank/DDBJ databases">
        <title>Draft genome sequence of an Alphaproteobacteria species associated to the Mediterranean sponge Oscarella lobularis.</title>
        <authorList>
            <person name="Jourda C."/>
            <person name="Santini S."/>
            <person name="Claverie J.-M."/>
        </authorList>
    </citation>
    <scope>NUCLEOTIDE SEQUENCE [LARGE SCALE GENOMIC DNA]</scope>
    <source>
        <strain evidence="10">IGS</strain>
    </source>
</reference>
<dbReference type="Proteomes" id="UP000037178">
    <property type="component" value="Unassembled WGS sequence"/>
</dbReference>
<dbReference type="PANTHER" id="PTHR43742">
    <property type="entry name" value="TRIMETHYLAMINE-N-OXIDE REDUCTASE"/>
    <property type="match status" value="1"/>
</dbReference>
<evidence type="ECO:0000313" key="10">
    <source>
        <dbReference type="EMBL" id="KMW58649.1"/>
    </source>
</evidence>
<dbReference type="AlphaFoldDB" id="A0A0J9EAH0"/>
<organism evidence="10 11">
    <name type="scientific">Candidatus Rhodobacter oscarellae</name>
    <dbReference type="NCBI Taxonomy" id="1675527"/>
    <lineage>
        <taxon>Bacteria</taxon>
        <taxon>Pseudomonadati</taxon>
        <taxon>Pseudomonadota</taxon>
        <taxon>Alphaproteobacteria</taxon>
        <taxon>Rhodobacterales</taxon>
        <taxon>Rhodobacter group</taxon>
        <taxon>Rhodobacter</taxon>
    </lineage>
</organism>
<feature type="region of interest" description="Disordered" evidence="6">
    <location>
        <begin position="652"/>
        <end position="675"/>
    </location>
</feature>
<evidence type="ECO:0000259" key="9">
    <source>
        <dbReference type="Pfam" id="PF18364"/>
    </source>
</evidence>
<feature type="domain" description="Molybdopterin dinucleotide-binding" evidence="8">
    <location>
        <begin position="640"/>
        <end position="757"/>
    </location>
</feature>